<dbReference type="SUPFAM" id="SSF54849">
    <property type="entry name" value="GroEL-intermediate domain like"/>
    <property type="match status" value="1"/>
</dbReference>
<keyword evidence="7" id="KW-1185">Reference proteome</keyword>
<protein>
    <submittedName>
        <fullName evidence="6">T-complex protein 1 subunit alpha</fullName>
    </submittedName>
</protein>
<dbReference type="Gene3D" id="3.30.260.10">
    <property type="entry name" value="TCP-1-like chaperonin intermediate domain"/>
    <property type="match status" value="1"/>
</dbReference>
<dbReference type="GO" id="GO:0005524">
    <property type="term" value="F:ATP binding"/>
    <property type="evidence" value="ECO:0007669"/>
    <property type="project" value="UniProtKB-KW"/>
</dbReference>
<dbReference type="GO" id="GO:0140662">
    <property type="term" value="F:ATP-dependent protein folding chaperone"/>
    <property type="evidence" value="ECO:0007669"/>
    <property type="project" value="InterPro"/>
</dbReference>
<keyword evidence="3" id="KW-0547">Nucleotide-binding</keyword>
<evidence type="ECO:0000256" key="2">
    <source>
        <dbReference type="ARBA" id="ARBA00011381"/>
    </source>
</evidence>
<name>A0AAD5S964_9FUNG</name>
<evidence type="ECO:0000256" key="1">
    <source>
        <dbReference type="ARBA" id="ARBA00002912"/>
    </source>
</evidence>
<keyword evidence="4" id="KW-0067">ATP-binding</keyword>
<dbReference type="EMBL" id="JADGJD010000883">
    <property type="protein sequence ID" value="KAJ3047886.1"/>
    <property type="molecule type" value="Genomic_DNA"/>
</dbReference>
<gene>
    <name evidence="6" type="primary">CCT1_2</name>
    <name evidence="6" type="ORF">HK097_011081</name>
</gene>
<dbReference type="Proteomes" id="UP001212841">
    <property type="component" value="Unassembled WGS sequence"/>
</dbReference>
<reference evidence="6" key="1">
    <citation type="submission" date="2020-05" db="EMBL/GenBank/DDBJ databases">
        <title>Phylogenomic resolution of chytrid fungi.</title>
        <authorList>
            <person name="Stajich J.E."/>
            <person name="Amses K."/>
            <person name="Simmons R."/>
            <person name="Seto K."/>
            <person name="Myers J."/>
            <person name="Bonds A."/>
            <person name="Quandt C.A."/>
            <person name="Barry K."/>
            <person name="Liu P."/>
            <person name="Grigoriev I."/>
            <person name="Longcore J.E."/>
            <person name="James T.Y."/>
        </authorList>
    </citation>
    <scope>NUCLEOTIDE SEQUENCE</scope>
    <source>
        <strain evidence="6">JEL0318</strain>
    </source>
</reference>
<comment type="caution">
    <text evidence="6">The sequence shown here is derived from an EMBL/GenBank/DDBJ whole genome shotgun (WGS) entry which is preliminary data.</text>
</comment>
<dbReference type="InterPro" id="IPR027410">
    <property type="entry name" value="TCP-1-like_intermed_sf"/>
</dbReference>
<evidence type="ECO:0000256" key="5">
    <source>
        <dbReference type="ARBA" id="ARBA00023186"/>
    </source>
</evidence>
<dbReference type="Gene3D" id="3.50.7.10">
    <property type="entry name" value="GroEL"/>
    <property type="match status" value="1"/>
</dbReference>
<evidence type="ECO:0000313" key="6">
    <source>
        <dbReference type="EMBL" id="KAJ3047886.1"/>
    </source>
</evidence>
<evidence type="ECO:0000256" key="3">
    <source>
        <dbReference type="ARBA" id="ARBA00022741"/>
    </source>
</evidence>
<dbReference type="InterPro" id="IPR027409">
    <property type="entry name" value="GroEL-like_apical_dom_sf"/>
</dbReference>
<dbReference type="Pfam" id="PF00118">
    <property type="entry name" value="Cpn60_TCP1"/>
    <property type="match status" value="1"/>
</dbReference>
<dbReference type="InterPro" id="IPR002423">
    <property type="entry name" value="Cpn60/GroEL/TCP-1"/>
</dbReference>
<sequence length="117" mass="12790">MSIPSHGNKFDQYLTRLAELDLEATGAATLVSTLTNLEGEEIFEAAYLSQGQEVVQERISDDECILVKGPKVQSSASIILRGVNDYVLNEMGRSIHDSLCDVKRPLENGAVVRVVVL</sequence>
<accession>A0AAD5S964</accession>
<comment type="function">
    <text evidence="1">Molecular chaperone; assists the folding of proteins upon ATP hydrolysis.</text>
</comment>
<comment type="subunit">
    <text evidence="2">Component of the T-complex protein 1 (TCP1) complex.</text>
</comment>
<dbReference type="AlphaFoldDB" id="A0AAD5S964"/>
<dbReference type="PANTHER" id="PTHR11353">
    <property type="entry name" value="CHAPERONIN"/>
    <property type="match status" value="1"/>
</dbReference>
<dbReference type="InterPro" id="IPR017998">
    <property type="entry name" value="Chaperone_TCP-1"/>
</dbReference>
<keyword evidence="5" id="KW-0143">Chaperone</keyword>
<evidence type="ECO:0000313" key="7">
    <source>
        <dbReference type="Proteomes" id="UP001212841"/>
    </source>
</evidence>
<proteinExistence type="predicted"/>
<evidence type="ECO:0000256" key="4">
    <source>
        <dbReference type="ARBA" id="ARBA00022840"/>
    </source>
</evidence>
<organism evidence="6 7">
    <name type="scientific">Rhizophlyctis rosea</name>
    <dbReference type="NCBI Taxonomy" id="64517"/>
    <lineage>
        <taxon>Eukaryota</taxon>
        <taxon>Fungi</taxon>
        <taxon>Fungi incertae sedis</taxon>
        <taxon>Chytridiomycota</taxon>
        <taxon>Chytridiomycota incertae sedis</taxon>
        <taxon>Chytridiomycetes</taxon>
        <taxon>Rhizophlyctidales</taxon>
        <taxon>Rhizophlyctidaceae</taxon>
        <taxon>Rhizophlyctis</taxon>
    </lineage>
</organism>